<evidence type="ECO:0000256" key="1">
    <source>
        <dbReference type="ARBA" id="ARBA00009673"/>
    </source>
</evidence>
<proteinExistence type="inferred from homology"/>
<dbReference type="NCBIfam" id="TIGR00256">
    <property type="entry name" value="D-aminoacyl-tRNA deacylase"/>
    <property type="match status" value="1"/>
</dbReference>
<dbReference type="GO" id="GO:0106026">
    <property type="term" value="F:Gly-tRNA(Ala) deacylase activity"/>
    <property type="evidence" value="ECO:0007669"/>
    <property type="project" value="UniProtKB-UniRule"/>
</dbReference>
<evidence type="ECO:0000256" key="4">
    <source>
        <dbReference type="HAMAP-Rule" id="MF_00518"/>
    </source>
</evidence>
<comment type="function">
    <text evidence="4">An aminoacyl-tRNA editing enzyme that deacylates mischarged D-aminoacyl-tRNAs. Also deacylates mischarged glycyl-tRNA(Ala), protecting cells against glycine mischarging by AlaRS. Acts via tRNA-based rather than protein-based catalysis; rejects L-amino acids rather than detecting D-amino acids in the active site. By recycling D-aminoacyl-tRNA to D-amino acids and free tRNA molecules, this enzyme counteracts the toxicity associated with the formation of D-aminoacyl-tRNA entities in vivo and helps enforce protein L-homochirality.</text>
</comment>
<evidence type="ECO:0000256" key="2">
    <source>
        <dbReference type="ARBA" id="ARBA00022555"/>
    </source>
</evidence>
<dbReference type="EMBL" id="MZGX01000017">
    <property type="protein sequence ID" value="OPX43496.1"/>
    <property type="molecule type" value="Genomic_DNA"/>
</dbReference>
<feature type="short sequence motif" description="Gly-cisPro motif, important for rejection of L-amino acids" evidence="4">
    <location>
        <begin position="137"/>
        <end position="138"/>
    </location>
</feature>
<dbReference type="InterPro" id="IPR003732">
    <property type="entry name" value="Daa-tRNA_deacyls_DTD"/>
</dbReference>
<dbReference type="PANTHER" id="PTHR10472">
    <property type="entry name" value="D-TYROSYL-TRNA TYR DEACYLASE"/>
    <property type="match status" value="1"/>
</dbReference>
<evidence type="ECO:0000313" key="6">
    <source>
        <dbReference type="Proteomes" id="UP000191554"/>
    </source>
</evidence>
<dbReference type="GO" id="GO:0005737">
    <property type="term" value="C:cytoplasm"/>
    <property type="evidence" value="ECO:0007669"/>
    <property type="project" value="UniProtKB-SubCell"/>
</dbReference>
<dbReference type="HAMAP" id="MF_00518">
    <property type="entry name" value="Deacylase_Dtd"/>
    <property type="match status" value="1"/>
</dbReference>
<comment type="caution">
    <text evidence="5">The sequence shown here is derived from an EMBL/GenBank/DDBJ whole genome shotgun (WGS) entry which is preliminary data.</text>
</comment>
<keyword evidence="4" id="KW-0963">Cytoplasm</keyword>
<dbReference type="Pfam" id="PF02580">
    <property type="entry name" value="Tyr_Deacylase"/>
    <property type="match status" value="1"/>
</dbReference>
<dbReference type="OrthoDB" id="9801395at2"/>
<evidence type="ECO:0000313" key="5">
    <source>
        <dbReference type="EMBL" id="OPX43496.1"/>
    </source>
</evidence>
<dbReference type="GO" id="GO:0051500">
    <property type="term" value="F:D-tyrosyl-tRNA(Tyr) deacylase activity"/>
    <property type="evidence" value="ECO:0007669"/>
    <property type="project" value="TreeGrafter"/>
</dbReference>
<dbReference type="AlphaFoldDB" id="A0A1V4SJ10"/>
<dbReference type="GO" id="GO:0000049">
    <property type="term" value="F:tRNA binding"/>
    <property type="evidence" value="ECO:0007669"/>
    <property type="project" value="UniProtKB-UniRule"/>
</dbReference>
<keyword evidence="3 4" id="KW-0378">Hydrolase</keyword>
<comment type="catalytic activity">
    <reaction evidence="4">
        <text>glycyl-tRNA(Ala) + H2O = tRNA(Ala) + glycine + H(+)</text>
        <dbReference type="Rhea" id="RHEA:53744"/>
        <dbReference type="Rhea" id="RHEA-COMP:9657"/>
        <dbReference type="Rhea" id="RHEA-COMP:13640"/>
        <dbReference type="ChEBI" id="CHEBI:15377"/>
        <dbReference type="ChEBI" id="CHEBI:15378"/>
        <dbReference type="ChEBI" id="CHEBI:57305"/>
        <dbReference type="ChEBI" id="CHEBI:78442"/>
        <dbReference type="ChEBI" id="CHEBI:78522"/>
    </reaction>
</comment>
<gene>
    <name evidence="4 5" type="primary">dtd</name>
    <name evidence="5" type="ORF">CLHUN_26430</name>
</gene>
<comment type="catalytic activity">
    <reaction evidence="4">
        <text>a D-aminoacyl-tRNA + H2O = a tRNA + a D-alpha-amino acid + H(+)</text>
        <dbReference type="Rhea" id="RHEA:13953"/>
        <dbReference type="Rhea" id="RHEA-COMP:10123"/>
        <dbReference type="Rhea" id="RHEA-COMP:10124"/>
        <dbReference type="ChEBI" id="CHEBI:15377"/>
        <dbReference type="ChEBI" id="CHEBI:15378"/>
        <dbReference type="ChEBI" id="CHEBI:59871"/>
        <dbReference type="ChEBI" id="CHEBI:78442"/>
        <dbReference type="ChEBI" id="CHEBI:79333"/>
        <dbReference type="EC" id="3.1.1.96"/>
    </reaction>
</comment>
<keyword evidence="4" id="KW-0694">RNA-binding</keyword>
<dbReference type="PANTHER" id="PTHR10472:SF5">
    <property type="entry name" value="D-AMINOACYL-TRNA DEACYLASE 1"/>
    <property type="match status" value="1"/>
</dbReference>
<comment type="domain">
    <text evidence="4">A Gly-cisPro motif from one monomer fits into the active site of the other monomer to allow specific chiral rejection of L-amino acids.</text>
</comment>
<dbReference type="Gene3D" id="3.50.80.10">
    <property type="entry name" value="D-tyrosyl-tRNA(Tyr) deacylase"/>
    <property type="match status" value="1"/>
</dbReference>
<comment type="similarity">
    <text evidence="1 4">Belongs to the DTD family.</text>
</comment>
<protein>
    <recommendedName>
        <fullName evidence="4">D-aminoacyl-tRNA deacylase</fullName>
        <shortName evidence="4">DTD</shortName>
        <ecNumber evidence="4">3.1.1.96</ecNumber>
    </recommendedName>
    <alternativeName>
        <fullName evidence="4">Gly-tRNA(Ala) deacylase</fullName>
        <ecNumber evidence="4">3.1.1.-</ecNumber>
    </alternativeName>
</protein>
<keyword evidence="2 4" id="KW-0820">tRNA-binding</keyword>
<dbReference type="FunFam" id="3.50.80.10:FF:000001">
    <property type="entry name" value="D-aminoacyl-tRNA deacylase"/>
    <property type="match status" value="1"/>
</dbReference>
<dbReference type="Proteomes" id="UP000191554">
    <property type="component" value="Unassembled WGS sequence"/>
</dbReference>
<name>A0A1V4SJ10_RUMHU</name>
<accession>A0A1V4SJ10</accession>
<dbReference type="EC" id="3.1.1.-" evidence="4"/>
<dbReference type="SUPFAM" id="SSF69500">
    <property type="entry name" value="DTD-like"/>
    <property type="match status" value="1"/>
</dbReference>
<organism evidence="5 6">
    <name type="scientific">Ruminiclostridium hungatei</name>
    <name type="common">Clostridium hungatei</name>
    <dbReference type="NCBI Taxonomy" id="48256"/>
    <lineage>
        <taxon>Bacteria</taxon>
        <taxon>Bacillati</taxon>
        <taxon>Bacillota</taxon>
        <taxon>Clostridia</taxon>
        <taxon>Eubacteriales</taxon>
        <taxon>Oscillospiraceae</taxon>
        <taxon>Ruminiclostridium</taxon>
    </lineage>
</organism>
<sequence length="149" mass="16363">MRAVVQRVTKSKVTVEGSVAGEINKGFMVLLGVGREDSASDVDYLAEKIVNLRIFEDSNGKMNLSLIDVGGELLVVSQFTLYGDCRKGRRPGYDKAARPEEAKALYEAFVEKCRGCGVKVETGIFQAHMLVDICNDGPVTLLLDSKREF</sequence>
<comment type="subunit">
    <text evidence="4">Homodimer.</text>
</comment>
<dbReference type="RefSeq" id="WP_080065096.1">
    <property type="nucleotide sequence ID" value="NZ_MZGX01000017.1"/>
</dbReference>
<keyword evidence="6" id="KW-1185">Reference proteome</keyword>
<reference evidence="5 6" key="1">
    <citation type="submission" date="2017-03" db="EMBL/GenBank/DDBJ databases">
        <title>Genome sequence of Clostridium hungatei DSM 14427.</title>
        <authorList>
            <person name="Poehlein A."/>
            <person name="Daniel R."/>
        </authorList>
    </citation>
    <scope>NUCLEOTIDE SEQUENCE [LARGE SCALE GENOMIC DNA]</scope>
    <source>
        <strain evidence="5 6">DSM 14427</strain>
    </source>
</reference>
<dbReference type="CDD" id="cd00563">
    <property type="entry name" value="Dtyr_deacylase"/>
    <property type="match status" value="1"/>
</dbReference>
<dbReference type="EC" id="3.1.1.96" evidence="4"/>
<dbReference type="InterPro" id="IPR023509">
    <property type="entry name" value="DTD-like_sf"/>
</dbReference>
<dbReference type="GO" id="GO:0019478">
    <property type="term" value="P:D-amino acid catabolic process"/>
    <property type="evidence" value="ECO:0007669"/>
    <property type="project" value="UniProtKB-UniRule"/>
</dbReference>
<dbReference type="STRING" id="48256.CLHUN_26430"/>
<dbReference type="GO" id="GO:0043908">
    <property type="term" value="F:Ser(Gly)-tRNA(Ala) hydrolase activity"/>
    <property type="evidence" value="ECO:0007669"/>
    <property type="project" value="UniProtKB-UniRule"/>
</dbReference>
<evidence type="ECO:0000256" key="3">
    <source>
        <dbReference type="ARBA" id="ARBA00022801"/>
    </source>
</evidence>
<comment type="subcellular location">
    <subcellularLocation>
        <location evidence="4">Cytoplasm</location>
    </subcellularLocation>
</comment>